<dbReference type="InterPro" id="IPR011009">
    <property type="entry name" value="Kinase-like_dom_sf"/>
</dbReference>
<dbReference type="PANTHER" id="PTHR37542:SF1">
    <property type="entry name" value="PRION-INHIBITION AND PROPAGATION HELO DOMAIN-CONTAINING PROTEIN"/>
    <property type="match status" value="1"/>
</dbReference>
<dbReference type="GO" id="GO:0005524">
    <property type="term" value="F:ATP binding"/>
    <property type="evidence" value="ECO:0007669"/>
    <property type="project" value="InterPro"/>
</dbReference>
<accession>A0AAE0K6S5</accession>
<name>A0AAE0K6S5_9PEZI</name>
<dbReference type="SUPFAM" id="SSF56112">
    <property type="entry name" value="Protein kinase-like (PK-like)"/>
    <property type="match status" value="1"/>
</dbReference>
<dbReference type="PROSITE" id="PS50011">
    <property type="entry name" value="PROTEIN_KINASE_DOM"/>
    <property type="match status" value="1"/>
</dbReference>
<dbReference type="PANTHER" id="PTHR37542">
    <property type="entry name" value="HELO DOMAIN-CONTAINING PROTEIN-RELATED"/>
    <property type="match status" value="1"/>
</dbReference>
<keyword evidence="3" id="KW-1185">Reference proteome</keyword>
<evidence type="ECO:0000313" key="2">
    <source>
        <dbReference type="EMBL" id="KAK3370370.1"/>
    </source>
</evidence>
<dbReference type="Gene3D" id="1.10.510.10">
    <property type="entry name" value="Transferase(Phosphotransferase) domain 1"/>
    <property type="match status" value="1"/>
</dbReference>
<dbReference type="EMBL" id="JAULSW010000009">
    <property type="protein sequence ID" value="KAK3370370.1"/>
    <property type="molecule type" value="Genomic_DNA"/>
</dbReference>
<sequence length="193" mass="21616">MTERDTTGSVPSIVFTLVFRAPTGLVQPRTLRELLTTTALPDSLTDRLNIAQALAKSVSYVHTFGFVHKNLRPEAFICFSDPRTGTFTIGGQSVYLVGFESFRKEEGRTHRTGDDAAEGNLYRYPSRRGYGPREDYIMQHDIYSLGACLLEVGLWHSFIEYSDRDQAPILADHLGISDKTGPEATHQLKEFGK</sequence>
<organism evidence="2 3">
    <name type="scientific">Podospora didyma</name>
    <dbReference type="NCBI Taxonomy" id="330526"/>
    <lineage>
        <taxon>Eukaryota</taxon>
        <taxon>Fungi</taxon>
        <taxon>Dikarya</taxon>
        <taxon>Ascomycota</taxon>
        <taxon>Pezizomycotina</taxon>
        <taxon>Sordariomycetes</taxon>
        <taxon>Sordariomycetidae</taxon>
        <taxon>Sordariales</taxon>
        <taxon>Podosporaceae</taxon>
        <taxon>Podospora</taxon>
    </lineage>
</organism>
<comment type="caution">
    <text evidence="2">The sequence shown here is derived from an EMBL/GenBank/DDBJ whole genome shotgun (WGS) entry which is preliminary data.</text>
</comment>
<evidence type="ECO:0000259" key="1">
    <source>
        <dbReference type="PROSITE" id="PS50011"/>
    </source>
</evidence>
<protein>
    <recommendedName>
        <fullName evidence="1">Protein kinase domain-containing protein</fullName>
    </recommendedName>
</protein>
<dbReference type="AlphaFoldDB" id="A0AAE0K6S5"/>
<gene>
    <name evidence="2" type="ORF">B0H63DRAFT_528091</name>
</gene>
<dbReference type="InterPro" id="IPR000719">
    <property type="entry name" value="Prot_kinase_dom"/>
</dbReference>
<dbReference type="GO" id="GO:0004672">
    <property type="term" value="F:protein kinase activity"/>
    <property type="evidence" value="ECO:0007669"/>
    <property type="project" value="InterPro"/>
</dbReference>
<evidence type="ECO:0000313" key="3">
    <source>
        <dbReference type="Proteomes" id="UP001285441"/>
    </source>
</evidence>
<feature type="domain" description="Protein kinase" evidence="1">
    <location>
        <begin position="1"/>
        <end position="193"/>
    </location>
</feature>
<proteinExistence type="predicted"/>
<reference evidence="2" key="1">
    <citation type="journal article" date="2023" name="Mol. Phylogenet. Evol.">
        <title>Genome-scale phylogeny and comparative genomics of the fungal order Sordariales.</title>
        <authorList>
            <person name="Hensen N."/>
            <person name="Bonometti L."/>
            <person name="Westerberg I."/>
            <person name="Brannstrom I.O."/>
            <person name="Guillou S."/>
            <person name="Cros-Aarteil S."/>
            <person name="Calhoun S."/>
            <person name="Haridas S."/>
            <person name="Kuo A."/>
            <person name="Mondo S."/>
            <person name="Pangilinan J."/>
            <person name="Riley R."/>
            <person name="LaButti K."/>
            <person name="Andreopoulos B."/>
            <person name="Lipzen A."/>
            <person name="Chen C."/>
            <person name="Yan M."/>
            <person name="Daum C."/>
            <person name="Ng V."/>
            <person name="Clum A."/>
            <person name="Steindorff A."/>
            <person name="Ohm R.A."/>
            <person name="Martin F."/>
            <person name="Silar P."/>
            <person name="Natvig D.O."/>
            <person name="Lalanne C."/>
            <person name="Gautier V."/>
            <person name="Ament-Velasquez S.L."/>
            <person name="Kruys A."/>
            <person name="Hutchinson M.I."/>
            <person name="Powell A.J."/>
            <person name="Barry K."/>
            <person name="Miller A.N."/>
            <person name="Grigoriev I.V."/>
            <person name="Debuchy R."/>
            <person name="Gladieux P."/>
            <person name="Hiltunen Thoren M."/>
            <person name="Johannesson H."/>
        </authorList>
    </citation>
    <scope>NUCLEOTIDE SEQUENCE</scope>
    <source>
        <strain evidence="2">CBS 232.78</strain>
    </source>
</reference>
<dbReference type="Proteomes" id="UP001285441">
    <property type="component" value="Unassembled WGS sequence"/>
</dbReference>
<reference evidence="2" key="2">
    <citation type="submission" date="2023-06" db="EMBL/GenBank/DDBJ databases">
        <authorList>
            <consortium name="Lawrence Berkeley National Laboratory"/>
            <person name="Haridas S."/>
            <person name="Hensen N."/>
            <person name="Bonometti L."/>
            <person name="Westerberg I."/>
            <person name="Brannstrom I.O."/>
            <person name="Guillou S."/>
            <person name="Cros-Aarteil S."/>
            <person name="Calhoun S."/>
            <person name="Kuo A."/>
            <person name="Mondo S."/>
            <person name="Pangilinan J."/>
            <person name="Riley R."/>
            <person name="LaButti K."/>
            <person name="Andreopoulos B."/>
            <person name="Lipzen A."/>
            <person name="Chen C."/>
            <person name="Yanf M."/>
            <person name="Daum C."/>
            <person name="Ng V."/>
            <person name="Clum A."/>
            <person name="Steindorff A."/>
            <person name="Ohm R."/>
            <person name="Martin F."/>
            <person name="Silar P."/>
            <person name="Natvig D."/>
            <person name="Lalanne C."/>
            <person name="Gautier V."/>
            <person name="Ament-velasquez S.L."/>
            <person name="Kruys A."/>
            <person name="Hutchinson M.I."/>
            <person name="Powell A.J."/>
            <person name="Barry K."/>
            <person name="Miller A.N."/>
            <person name="Grigoriev I.V."/>
            <person name="Debuchy R."/>
            <person name="Gladieux P."/>
            <person name="Thoren M.H."/>
            <person name="Johannesson H."/>
        </authorList>
    </citation>
    <scope>NUCLEOTIDE SEQUENCE</scope>
    <source>
        <strain evidence="2">CBS 232.78</strain>
    </source>
</reference>